<name>A0A1Z4GE73_9CYAN</name>
<dbReference type="PANTHER" id="PTHR39336:SF1">
    <property type="entry name" value="PYRIDOXAMINE PHOSPHATE OXIDASE FAMILY PROTEIN (AFU_ORTHOLOGUE AFUA_6G11440)"/>
    <property type="match status" value="1"/>
</dbReference>
<dbReference type="EMBL" id="AP018174">
    <property type="protein sequence ID" value="BAY15792.1"/>
    <property type="molecule type" value="Genomic_DNA"/>
</dbReference>
<dbReference type="Pfam" id="PF01243">
    <property type="entry name" value="PNPOx_N"/>
    <property type="match status" value="1"/>
</dbReference>
<evidence type="ECO:0000259" key="1">
    <source>
        <dbReference type="Pfam" id="PF01243"/>
    </source>
</evidence>
<dbReference type="AlphaFoldDB" id="A0A1Z4GE73"/>
<dbReference type="OrthoDB" id="115989at2"/>
<gene>
    <name evidence="2" type="ORF">NIES21_16110</name>
</gene>
<evidence type="ECO:0000313" key="2">
    <source>
        <dbReference type="EMBL" id="BAY15792.1"/>
    </source>
</evidence>
<reference evidence="2 3" key="1">
    <citation type="submission" date="2017-06" db="EMBL/GenBank/DDBJ databases">
        <title>Genome sequencing of cyanobaciteial culture collection at National Institute for Environmental Studies (NIES).</title>
        <authorList>
            <person name="Hirose Y."/>
            <person name="Shimura Y."/>
            <person name="Fujisawa T."/>
            <person name="Nakamura Y."/>
            <person name="Kawachi M."/>
        </authorList>
    </citation>
    <scope>NUCLEOTIDE SEQUENCE [LARGE SCALE GENOMIC DNA]</scope>
    <source>
        <strain evidence="2 3">NIES-21</strain>
    </source>
</reference>
<proteinExistence type="predicted"/>
<dbReference type="Gene3D" id="2.30.110.10">
    <property type="entry name" value="Electron Transport, Fmn-binding Protein, Chain A"/>
    <property type="match status" value="1"/>
</dbReference>
<keyword evidence="3" id="KW-1185">Reference proteome</keyword>
<dbReference type="InterPro" id="IPR011576">
    <property type="entry name" value="Pyridox_Oxase_N"/>
</dbReference>
<dbReference type="InterPro" id="IPR012349">
    <property type="entry name" value="Split_barrel_FMN-bd"/>
</dbReference>
<evidence type="ECO:0000313" key="3">
    <source>
        <dbReference type="Proteomes" id="UP000218287"/>
    </source>
</evidence>
<dbReference type="PANTHER" id="PTHR39336">
    <property type="entry name" value="PYRIDOXAMINE PHOSPHATE OXIDASE FAMILY PROTEIN (AFU_ORTHOLOGUE AFUA_6G11440)"/>
    <property type="match status" value="1"/>
</dbReference>
<dbReference type="SUPFAM" id="SSF50475">
    <property type="entry name" value="FMN-binding split barrel"/>
    <property type="match status" value="1"/>
</dbReference>
<feature type="domain" description="Pyridoxamine 5'-phosphate oxidase N-terminal" evidence="1">
    <location>
        <begin position="8"/>
        <end position="131"/>
    </location>
</feature>
<protein>
    <submittedName>
        <fullName evidence="2">Pyridoxamine 5'-phosphate oxidase-related FMN-binding protein</fullName>
    </submittedName>
</protein>
<dbReference type="Proteomes" id="UP000218287">
    <property type="component" value="Chromosome"/>
</dbReference>
<organism evidence="2 3">
    <name type="scientific">Anabaenopsis circularis NIES-21</name>
    <dbReference type="NCBI Taxonomy" id="1085406"/>
    <lineage>
        <taxon>Bacteria</taxon>
        <taxon>Bacillati</taxon>
        <taxon>Cyanobacteriota</taxon>
        <taxon>Cyanophyceae</taxon>
        <taxon>Nostocales</taxon>
        <taxon>Nodulariaceae</taxon>
        <taxon>Anabaenopsis</taxon>
    </lineage>
</organism>
<sequence length="186" mass="20460">MAKLFDSITEELQEFIAAQNLFFVGTAPLSATGHVNLSPKGLDCLRILSPHKVAYLDLTGSGNETSAHLQENGRITFMFCAFTEPARILRLYGQGHVILPSYPDWDSVYSVFPPLPGTRQIIVADIEIVQSSCGFGVPLYEYQGQRQTLVNWAAKKGEQGVREYQQQKNSISIDGLPTPLGQLSDG</sequence>
<accession>A0A1Z4GE73</accession>